<evidence type="ECO:0008006" key="5">
    <source>
        <dbReference type="Google" id="ProtNLM"/>
    </source>
</evidence>
<dbReference type="InterPro" id="IPR004616">
    <property type="entry name" value="Leu/Phe-tRNA_Trfase"/>
</dbReference>
<evidence type="ECO:0000313" key="4">
    <source>
        <dbReference type="EMBL" id="CCC93378.1"/>
    </source>
</evidence>
<dbReference type="GO" id="GO:0008914">
    <property type="term" value="F:leucyl-tRNA--protein transferase activity"/>
    <property type="evidence" value="ECO:0007669"/>
    <property type="project" value="InterPro"/>
</dbReference>
<dbReference type="InterPro" id="IPR042203">
    <property type="entry name" value="Leu/Phe-tRNA_Trfase_C"/>
</dbReference>
<dbReference type="EMBL" id="HE575323">
    <property type="protein sequence ID" value="CCC93378.1"/>
    <property type="molecule type" value="Genomic_DNA"/>
</dbReference>
<keyword evidence="1" id="KW-0963">Cytoplasm</keyword>
<dbReference type="GO" id="GO:0005737">
    <property type="term" value="C:cytoplasm"/>
    <property type="evidence" value="ECO:0007669"/>
    <property type="project" value="TreeGrafter"/>
</dbReference>
<evidence type="ECO:0000256" key="2">
    <source>
        <dbReference type="ARBA" id="ARBA00022679"/>
    </source>
</evidence>
<dbReference type="VEuPathDB" id="TriTrypDB:TcIL3000_10_1370"/>
<organism evidence="4">
    <name type="scientific">Trypanosoma congolense (strain IL3000)</name>
    <dbReference type="NCBI Taxonomy" id="1068625"/>
    <lineage>
        <taxon>Eukaryota</taxon>
        <taxon>Discoba</taxon>
        <taxon>Euglenozoa</taxon>
        <taxon>Kinetoplastea</taxon>
        <taxon>Metakinetoplastina</taxon>
        <taxon>Trypanosomatida</taxon>
        <taxon>Trypanosomatidae</taxon>
        <taxon>Trypanosoma</taxon>
        <taxon>Nannomonas</taxon>
    </lineage>
</organism>
<dbReference type="SUPFAM" id="SSF55729">
    <property type="entry name" value="Acyl-CoA N-acyltransferases (Nat)"/>
    <property type="match status" value="1"/>
</dbReference>
<gene>
    <name evidence="4" type="ORF">TCIL3000_10_1370</name>
</gene>
<dbReference type="GO" id="GO:0030163">
    <property type="term" value="P:protein catabolic process"/>
    <property type="evidence" value="ECO:0007669"/>
    <property type="project" value="InterPro"/>
</dbReference>
<evidence type="ECO:0000256" key="1">
    <source>
        <dbReference type="ARBA" id="ARBA00022490"/>
    </source>
</evidence>
<evidence type="ECO:0000256" key="3">
    <source>
        <dbReference type="ARBA" id="ARBA00023315"/>
    </source>
</evidence>
<sequence length="355" mass="39702">MKHTTQHYRTRCVKVFPRLESIAREVEEVYGQEDVRIVTPLAPRYVEALSASVPQLDGVSDVDSFLLRMLTDPENRELGFSVLFSPELIDESCQKGLFPLACKVLHEYIYAPKLHVQRCLVWLKPEVCGLSVNNSGEGTLNIEKFHVSKKYLRGRCDKARGVSFDVFVNREEDVVPILSLIHAQHGENWFCRSMRACFVYMFMNSGRYRTKVVFTAVRRHRYDVDSGTEKSSEPPSLADRTDGECIAEGDLVAAEVGFLVGDIYSSATGAYCASGAGTAQLAVVAEIMRAVGCSVWDLGMNLPYKKEVLGCVSLPRAQWLQLVSERANDRSVSEAIDGQLRERYSSGVSLRSLLK</sequence>
<proteinExistence type="predicted"/>
<dbReference type="InterPro" id="IPR016181">
    <property type="entry name" value="Acyl_CoA_acyltransferase"/>
</dbReference>
<reference evidence="4" key="1">
    <citation type="journal article" date="2012" name="Proc. Natl. Acad. Sci. U.S.A.">
        <title>Antigenic diversity is generated by distinct evolutionary mechanisms in African trypanosome species.</title>
        <authorList>
            <person name="Jackson A.P."/>
            <person name="Berry A."/>
            <person name="Aslett M."/>
            <person name="Allison H.C."/>
            <person name="Burton P."/>
            <person name="Vavrova-Anderson J."/>
            <person name="Brown R."/>
            <person name="Browne H."/>
            <person name="Corton N."/>
            <person name="Hauser H."/>
            <person name="Gamble J."/>
            <person name="Gilderthorp R."/>
            <person name="Marcello L."/>
            <person name="McQuillan J."/>
            <person name="Otto T.D."/>
            <person name="Quail M.A."/>
            <person name="Sanders M.J."/>
            <person name="van Tonder A."/>
            <person name="Ginger M.L."/>
            <person name="Field M.C."/>
            <person name="Barry J.D."/>
            <person name="Hertz-Fowler C."/>
            <person name="Berriman M."/>
        </authorList>
    </citation>
    <scope>NUCLEOTIDE SEQUENCE</scope>
    <source>
        <strain evidence="4">IL3000</strain>
    </source>
</reference>
<dbReference type="PANTHER" id="PTHR30098">
    <property type="entry name" value="LEUCYL/PHENYLALANYL-TRNA--PROTEIN TRANSFERASE"/>
    <property type="match status" value="1"/>
</dbReference>
<dbReference type="AlphaFoldDB" id="G0UVG3"/>
<accession>G0UVG3</accession>
<dbReference type="PANTHER" id="PTHR30098:SF2">
    <property type="entry name" value="LEUCYL_PHENYLALANYL-TRNA--PROTEIN TRANSFERASE"/>
    <property type="match status" value="1"/>
</dbReference>
<dbReference type="Gene3D" id="3.40.630.70">
    <property type="entry name" value="Leucyl/phenylalanyl-tRNA-protein transferase, C-terminal domain"/>
    <property type="match status" value="1"/>
</dbReference>
<protein>
    <recommendedName>
        <fullName evidence="5">Leucyl/phenylalanyl-tRNA protein transferase</fullName>
    </recommendedName>
</protein>
<keyword evidence="3" id="KW-0012">Acyltransferase</keyword>
<name>G0UVG3_TRYCI</name>
<keyword evidence="2" id="KW-0808">Transferase</keyword>